<dbReference type="InterPro" id="IPR036291">
    <property type="entry name" value="NAD(P)-bd_dom_sf"/>
</dbReference>
<dbReference type="PRINTS" id="PR00081">
    <property type="entry name" value="GDHRDH"/>
</dbReference>
<dbReference type="Gene3D" id="3.40.50.720">
    <property type="entry name" value="NAD(P)-binding Rossmann-like Domain"/>
    <property type="match status" value="1"/>
</dbReference>
<dbReference type="InterPro" id="IPR002347">
    <property type="entry name" value="SDR_fam"/>
</dbReference>
<keyword evidence="2" id="KW-0521">NADP</keyword>
<comment type="caution">
    <text evidence="4">The sequence shown here is derived from an EMBL/GenBank/DDBJ whole genome shotgun (WGS) entry which is preliminary data.</text>
</comment>
<dbReference type="AlphaFoldDB" id="A0A9W8RV12"/>
<dbReference type="PROSITE" id="PS00061">
    <property type="entry name" value="ADH_SHORT"/>
    <property type="match status" value="1"/>
</dbReference>
<dbReference type="Proteomes" id="UP001152049">
    <property type="component" value="Unassembled WGS sequence"/>
</dbReference>
<dbReference type="InterPro" id="IPR020904">
    <property type="entry name" value="Sc_DH/Rdtase_CS"/>
</dbReference>
<keyword evidence="5" id="KW-1185">Reference proteome</keyword>
<protein>
    <recommendedName>
        <fullName evidence="6">Oxidoreductase</fullName>
    </recommendedName>
</protein>
<dbReference type="SUPFAM" id="SSF51735">
    <property type="entry name" value="NAD(P)-binding Rossmann-fold domains"/>
    <property type="match status" value="1"/>
</dbReference>
<dbReference type="EMBL" id="JAOQAZ010000024">
    <property type="protein sequence ID" value="KAJ4253461.1"/>
    <property type="molecule type" value="Genomic_DNA"/>
</dbReference>
<evidence type="ECO:0000256" key="3">
    <source>
        <dbReference type="ARBA" id="ARBA00023002"/>
    </source>
</evidence>
<dbReference type="PANTHER" id="PTHR24321:SF12">
    <property type="entry name" value="SHORT-CHAIN DEHYDROGENASE_REDUCTASE FAMILY, PUTATIVE (AFU_ORTHOLOGUE AFUA_5G14340)-RELATED"/>
    <property type="match status" value="1"/>
</dbReference>
<evidence type="ECO:0008006" key="6">
    <source>
        <dbReference type="Google" id="ProtNLM"/>
    </source>
</evidence>
<evidence type="ECO:0000256" key="2">
    <source>
        <dbReference type="ARBA" id="ARBA00022857"/>
    </source>
</evidence>
<evidence type="ECO:0000256" key="1">
    <source>
        <dbReference type="ARBA" id="ARBA00006484"/>
    </source>
</evidence>
<evidence type="ECO:0000313" key="5">
    <source>
        <dbReference type="Proteomes" id="UP001152049"/>
    </source>
</evidence>
<proteinExistence type="inferred from homology"/>
<name>A0A9W8RV12_9HYPO</name>
<gene>
    <name evidence="4" type="ORF">NW762_010619</name>
</gene>
<dbReference type="OrthoDB" id="47007at2759"/>
<evidence type="ECO:0000313" key="4">
    <source>
        <dbReference type="EMBL" id="KAJ4253461.1"/>
    </source>
</evidence>
<sequence>MIPGTQLDGVALVVGGGRGIGQQAAFSLAQAGAKAIVFADLDEKSATSTAEESKAFATNKEYRTAVVKVDVRNADDVQRMVDYVIKQFGRLDYAINSAGVDNGKHAPVADTDVERFDHVMEVNARGMMLCVRAETAAMREQNPKTHAGRNGHRDIGRGAIVNCASANSFAGLPGKMSYTVSKHAVMGLTKMAGLDHASEGIRCNAVCPTWVRTPLLDEEFRKNPEVEQSIAAVVPIKRAAECEEVADTIAYLCSPSASYINGTSLLVDAAITTTLRLH</sequence>
<keyword evidence="3" id="KW-0560">Oxidoreductase</keyword>
<dbReference type="FunFam" id="3.40.50.720:FF:000084">
    <property type="entry name" value="Short-chain dehydrogenase reductase"/>
    <property type="match status" value="1"/>
</dbReference>
<comment type="similarity">
    <text evidence="1">Belongs to the short-chain dehydrogenases/reductases (SDR) family.</text>
</comment>
<dbReference type="GO" id="GO:0016491">
    <property type="term" value="F:oxidoreductase activity"/>
    <property type="evidence" value="ECO:0007669"/>
    <property type="project" value="UniProtKB-KW"/>
</dbReference>
<dbReference type="Pfam" id="PF13561">
    <property type="entry name" value="adh_short_C2"/>
    <property type="match status" value="1"/>
</dbReference>
<dbReference type="PRINTS" id="PR00080">
    <property type="entry name" value="SDRFAMILY"/>
</dbReference>
<reference evidence="4" key="1">
    <citation type="submission" date="2022-09" db="EMBL/GenBank/DDBJ databases">
        <title>Fusarium specimens isolated from Avocado Roots.</title>
        <authorList>
            <person name="Stajich J."/>
            <person name="Roper C."/>
            <person name="Heimlech-Rivalta G."/>
        </authorList>
    </citation>
    <scope>NUCLEOTIDE SEQUENCE</scope>
    <source>
        <strain evidence="4">CF00136</strain>
    </source>
</reference>
<dbReference type="CDD" id="cd05233">
    <property type="entry name" value="SDR_c"/>
    <property type="match status" value="1"/>
</dbReference>
<dbReference type="PANTHER" id="PTHR24321">
    <property type="entry name" value="DEHYDROGENASES, SHORT CHAIN"/>
    <property type="match status" value="1"/>
</dbReference>
<accession>A0A9W8RV12</accession>
<organism evidence="4 5">
    <name type="scientific">Fusarium torreyae</name>
    <dbReference type="NCBI Taxonomy" id="1237075"/>
    <lineage>
        <taxon>Eukaryota</taxon>
        <taxon>Fungi</taxon>
        <taxon>Dikarya</taxon>
        <taxon>Ascomycota</taxon>
        <taxon>Pezizomycotina</taxon>
        <taxon>Sordariomycetes</taxon>
        <taxon>Hypocreomycetidae</taxon>
        <taxon>Hypocreales</taxon>
        <taxon>Nectriaceae</taxon>
        <taxon>Fusarium</taxon>
    </lineage>
</organism>